<comment type="caution">
    <text evidence="2">The sequence shown here is derived from an EMBL/GenBank/DDBJ whole genome shotgun (WGS) entry which is preliminary data.</text>
</comment>
<evidence type="ECO:0000256" key="1">
    <source>
        <dbReference type="SAM" id="MobiDB-lite"/>
    </source>
</evidence>
<feature type="region of interest" description="Disordered" evidence="1">
    <location>
        <begin position="1"/>
        <end position="43"/>
    </location>
</feature>
<dbReference type="GO" id="GO:0072583">
    <property type="term" value="P:clathrin-dependent endocytosis"/>
    <property type="evidence" value="ECO:0007669"/>
    <property type="project" value="TreeGrafter"/>
</dbReference>
<reference evidence="2" key="1">
    <citation type="submission" date="2019-10" db="EMBL/GenBank/DDBJ databases">
        <authorList>
            <person name="Zhang R."/>
            <person name="Pan Y."/>
            <person name="Wang J."/>
            <person name="Ma R."/>
            <person name="Yu S."/>
        </authorList>
    </citation>
    <scope>NUCLEOTIDE SEQUENCE</scope>
    <source>
        <strain evidence="2">LA-IB0</strain>
        <tissue evidence="2">Leaf</tissue>
    </source>
</reference>
<dbReference type="GO" id="GO:0031982">
    <property type="term" value="C:vesicle"/>
    <property type="evidence" value="ECO:0007669"/>
    <property type="project" value="TreeGrafter"/>
</dbReference>
<feature type="compositionally biased region" description="Basic and acidic residues" evidence="1">
    <location>
        <begin position="479"/>
        <end position="491"/>
    </location>
</feature>
<dbReference type="GO" id="GO:0072318">
    <property type="term" value="P:clathrin coat disassembly"/>
    <property type="evidence" value="ECO:0007669"/>
    <property type="project" value="TreeGrafter"/>
</dbReference>
<proteinExistence type="predicted"/>
<organism evidence="2 3">
    <name type="scientific">Buddleja alternifolia</name>
    <dbReference type="NCBI Taxonomy" id="168488"/>
    <lineage>
        <taxon>Eukaryota</taxon>
        <taxon>Viridiplantae</taxon>
        <taxon>Streptophyta</taxon>
        <taxon>Embryophyta</taxon>
        <taxon>Tracheophyta</taxon>
        <taxon>Spermatophyta</taxon>
        <taxon>Magnoliopsida</taxon>
        <taxon>eudicotyledons</taxon>
        <taxon>Gunneridae</taxon>
        <taxon>Pentapetalae</taxon>
        <taxon>asterids</taxon>
        <taxon>lamiids</taxon>
        <taxon>Lamiales</taxon>
        <taxon>Scrophulariaceae</taxon>
        <taxon>Buddlejeae</taxon>
        <taxon>Buddleja</taxon>
    </lineage>
</organism>
<feature type="region of interest" description="Disordered" evidence="1">
    <location>
        <begin position="55"/>
        <end position="131"/>
    </location>
</feature>
<accession>A0AAV6XCQ0</accession>
<protein>
    <recommendedName>
        <fullName evidence="4">J domain-containing protein required for chloroplast accumulation response 1</fullName>
    </recommendedName>
</protein>
<evidence type="ECO:0000313" key="3">
    <source>
        <dbReference type="Proteomes" id="UP000826271"/>
    </source>
</evidence>
<dbReference type="GO" id="GO:0030276">
    <property type="term" value="F:clathrin binding"/>
    <property type="evidence" value="ECO:0007669"/>
    <property type="project" value="TreeGrafter"/>
</dbReference>
<name>A0AAV6XCQ0_9LAMI</name>
<dbReference type="PANTHER" id="PTHR23172">
    <property type="entry name" value="AUXILIN/CYCLIN G-ASSOCIATED KINASE-RELATED"/>
    <property type="match status" value="1"/>
</dbReference>
<dbReference type="InterPro" id="IPR001623">
    <property type="entry name" value="DnaJ_domain"/>
</dbReference>
<dbReference type="GO" id="GO:0005737">
    <property type="term" value="C:cytoplasm"/>
    <property type="evidence" value="ECO:0007669"/>
    <property type="project" value="TreeGrafter"/>
</dbReference>
<dbReference type="EMBL" id="WHWC01000008">
    <property type="protein sequence ID" value="KAG8377747.1"/>
    <property type="molecule type" value="Genomic_DNA"/>
</dbReference>
<dbReference type="SUPFAM" id="SSF46565">
    <property type="entry name" value="Chaperone J-domain"/>
    <property type="match status" value="1"/>
</dbReference>
<dbReference type="AlphaFoldDB" id="A0AAV6XCQ0"/>
<dbReference type="PANTHER" id="PTHR23172:SF64">
    <property type="entry name" value="J DOMAIN-CONTAINING PROTEIN REQUIRED FOR CHLOROPLAST ACCUMULATION RESPONSE 1"/>
    <property type="match status" value="1"/>
</dbReference>
<feature type="region of interest" description="Disordered" evidence="1">
    <location>
        <begin position="470"/>
        <end position="495"/>
    </location>
</feature>
<dbReference type="Gene3D" id="1.10.287.110">
    <property type="entry name" value="DnaJ domain"/>
    <property type="match status" value="1"/>
</dbReference>
<feature type="compositionally biased region" description="Basic and acidic residues" evidence="1">
    <location>
        <begin position="1"/>
        <end position="11"/>
    </location>
</feature>
<dbReference type="InterPro" id="IPR036869">
    <property type="entry name" value="J_dom_sf"/>
</dbReference>
<feature type="region of interest" description="Disordered" evidence="1">
    <location>
        <begin position="319"/>
        <end position="345"/>
    </location>
</feature>
<dbReference type="Proteomes" id="UP000826271">
    <property type="component" value="Unassembled WGS sequence"/>
</dbReference>
<feature type="region of interest" description="Disordered" evidence="1">
    <location>
        <begin position="154"/>
        <end position="184"/>
    </location>
</feature>
<feature type="compositionally biased region" description="Low complexity" evidence="1">
    <location>
        <begin position="169"/>
        <end position="184"/>
    </location>
</feature>
<sequence length="710" mass="79919">MEKFMQREKVMVEYGLSGDSPKSSHRRSSEDLDFNDVFGGPPRRFSMQEVRVRYSFGESEEEEGASSSSSKPVFGEESAARRRRRRQGDDFFDDIFRGDESCGSPRRAGNLIGSNPGSRIMSPVRTLPPKTDPFATSLPVQFSLPAKLTKAVEPPTFAARNHNRNKMDGSASGSNSPPSSSSLSRFSNLGIRGYDGIRNDVYPIHHQCLLPHEASFTSEDSPFAITSDQKENIENMKNDTINVDGFGNEFHFSIYKWAGGGVQMLMPLDGGNNLKSKDISIKDMCASSNEEIDHMEPESFTMEEIKKLQNSLQETLHDIPESKTQSSSKDRVVFGGTKENTKDDQVKSLDEIPGNITEMNENKTRFPKEAHESKNTKKNVGTAIDLKIATVDKSSLPGAAINSRMASGKSRVARKVRDFVQIFNQDAYSRPKADVQTRSQSFRWKDVGVKQDENEVSLNAAKVKEKVNLQNAAKNPDFPLKDADSRPKADVQTRSQSFRWKDVGIKQDENEVSLNAAKVKEKVNLQNADKNPDFSLKVDENINKDEAQHSRTSRRSYHFSANQKNAFLSESIHKDSKISVEILDDFLEDNFLVQEIFDDHEKETQNEVSEDIKALDTKIQQWSVGKEGNIRSLLSTLQYVLWAGSGWKPVALVDLIEANSVKRAYQKALLRLHPDKLQQKDAAVHHKYIAEKVFDILQEAWDHFNTLDPL</sequence>
<evidence type="ECO:0008006" key="4">
    <source>
        <dbReference type="Google" id="ProtNLM"/>
    </source>
</evidence>
<gene>
    <name evidence="2" type="ORF">BUALT_Bualt08G0065100</name>
</gene>
<keyword evidence="3" id="KW-1185">Reference proteome</keyword>
<dbReference type="FunFam" id="1.10.287.110:FF:000043">
    <property type="entry name" value="J-domain protein required for chloroplast accumulation response 1"/>
    <property type="match status" value="1"/>
</dbReference>
<dbReference type="CDD" id="cd06257">
    <property type="entry name" value="DnaJ"/>
    <property type="match status" value="1"/>
</dbReference>
<evidence type="ECO:0000313" key="2">
    <source>
        <dbReference type="EMBL" id="KAG8377747.1"/>
    </source>
</evidence>